<proteinExistence type="predicted"/>
<keyword evidence="3" id="KW-1185">Reference proteome</keyword>
<dbReference type="OrthoDB" id="9800945at2"/>
<reference evidence="2 3" key="1">
    <citation type="submission" date="2016-10" db="EMBL/GenBank/DDBJ databases">
        <authorList>
            <person name="de Groot N.N."/>
        </authorList>
    </citation>
    <scope>NUCLEOTIDE SEQUENCE [LARGE SCALE GENOMIC DNA]</scope>
    <source>
        <strain evidence="2 3">CGMCC 1.10836</strain>
    </source>
</reference>
<gene>
    <name evidence="2" type="ORF">SAMN05216227_103810</name>
</gene>
<dbReference type="Proteomes" id="UP000183002">
    <property type="component" value="Unassembled WGS sequence"/>
</dbReference>
<protein>
    <recommendedName>
        <fullName evidence="1">N-acetyltransferase domain-containing protein</fullName>
    </recommendedName>
</protein>
<dbReference type="Gene3D" id="3.40.630.30">
    <property type="match status" value="1"/>
</dbReference>
<dbReference type="PROSITE" id="PS51729">
    <property type="entry name" value="GNAT_YJDJ"/>
    <property type="match status" value="1"/>
</dbReference>
<evidence type="ECO:0000259" key="1">
    <source>
        <dbReference type="PROSITE" id="PS51729"/>
    </source>
</evidence>
<dbReference type="EMBL" id="FOCO01000038">
    <property type="protein sequence ID" value="SEN99709.1"/>
    <property type="molecule type" value="Genomic_DNA"/>
</dbReference>
<dbReference type="InterPro" id="IPR031165">
    <property type="entry name" value="GNAT_YJDJ"/>
</dbReference>
<feature type="domain" description="N-acetyltransferase" evidence="1">
    <location>
        <begin position="9"/>
        <end position="98"/>
    </location>
</feature>
<dbReference type="Pfam" id="PF14542">
    <property type="entry name" value="Acetyltransf_CG"/>
    <property type="match status" value="1"/>
</dbReference>
<sequence>MTDLKIIYTETETKGRYAATQSGVKGAAEVTISKLSPTLIIADHTAVPDSMRGLGIGRALVDRLIADARAKGQRIVPLCPFVRAHAQKHREELDDVIQW</sequence>
<dbReference type="SUPFAM" id="SSF55729">
    <property type="entry name" value="Acyl-CoA N-acyltransferases (Nat)"/>
    <property type="match status" value="1"/>
</dbReference>
<accession>A0A1H8L3N3</accession>
<organism evidence="2 3">
    <name type="scientific">Pseudorhodobacter antarcticus</name>
    <dbReference type="NCBI Taxonomy" id="1077947"/>
    <lineage>
        <taxon>Bacteria</taxon>
        <taxon>Pseudomonadati</taxon>
        <taxon>Pseudomonadota</taxon>
        <taxon>Alphaproteobacteria</taxon>
        <taxon>Rhodobacterales</taxon>
        <taxon>Paracoccaceae</taxon>
        <taxon>Pseudorhodobacter</taxon>
    </lineage>
</organism>
<name>A0A1H8L3N3_9RHOB</name>
<evidence type="ECO:0000313" key="3">
    <source>
        <dbReference type="Proteomes" id="UP000183002"/>
    </source>
</evidence>
<dbReference type="CDD" id="cd04301">
    <property type="entry name" value="NAT_SF"/>
    <property type="match status" value="1"/>
</dbReference>
<dbReference type="RefSeq" id="WP_050518533.1">
    <property type="nucleotide sequence ID" value="NZ_FOCO01000038.1"/>
</dbReference>
<dbReference type="AlphaFoldDB" id="A0A1H8L3N3"/>
<dbReference type="InterPro" id="IPR016181">
    <property type="entry name" value="Acyl_CoA_acyltransferase"/>
</dbReference>
<dbReference type="STRING" id="1077947.SAMN05216227_103810"/>
<evidence type="ECO:0000313" key="2">
    <source>
        <dbReference type="EMBL" id="SEN99709.1"/>
    </source>
</evidence>